<accession>A0A6N7KQE0</accession>
<name>A0A6N7KQE0_9ACTN</name>
<protein>
    <submittedName>
        <fullName evidence="2">DUF397 domain-containing protein</fullName>
    </submittedName>
</protein>
<proteinExistence type="predicted"/>
<dbReference type="OrthoDB" id="4562195at2"/>
<evidence type="ECO:0000313" key="3">
    <source>
        <dbReference type="Proteomes" id="UP000450000"/>
    </source>
</evidence>
<comment type="caution">
    <text evidence="2">The sequence shown here is derived from an EMBL/GenBank/DDBJ whole genome shotgun (WGS) entry which is preliminary data.</text>
</comment>
<gene>
    <name evidence="2" type="ORF">F7Q99_05845</name>
</gene>
<evidence type="ECO:0000259" key="1">
    <source>
        <dbReference type="Pfam" id="PF04149"/>
    </source>
</evidence>
<organism evidence="2 3">
    <name type="scientific">Streptomyces kaniharaensis</name>
    <dbReference type="NCBI Taxonomy" id="212423"/>
    <lineage>
        <taxon>Bacteria</taxon>
        <taxon>Bacillati</taxon>
        <taxon>Actinomycetota</taxon>
        <taxon>Actinomycetes</taxon>
        <taxon>Kitasatosporales</taxon>
        <taxon>Streptomycetaceae</taxon>
        <taxon>Streptomyces</taxon>
    </lineage>
</organism>
<dbReference type="InterPro" id="IPR007278">
    <property type="entry name" value="DUF397"/>
</dbReference>
<sequence>MTYTEWQKSSFSGSGNDCVEVCTTNGAVELRESDEGHLILRTTPTTFATFLQAAKAGEFHHVIATS</sequence>
<dbReference type="RefSeq" id="WP_153460362.1">
    <property type="nucleotide sequence ID" value="NZ_WBOF01000001.1"/>
</dbReference>
<dbReference type="Pfam" id="PF04149">
    <property type="entry name" value="DUF397"/>
    <property type="match status" value="1"/>
</dbReference>
<dbReference type="Proteomes" id="UP000450000">
    <property type="component" value="Unassembled WGS sequence"/>
</dbReference>
<dbReference type="EMBL" id="WBOF01000001">
    <property type="protein sequence ID" value="MQS11823.1"/>
    <property type="molecule type" value="Genomic_DNA"/>
</dbReference>
<dbReference type="AlphaFoldDB" id="A0A6N7KQE0"/>
<keyword evidence="3" id="KW-1185">Reference proteome</keyword>
<evidence type="ECO:0000313" key="2">
    <source>
        <dbReference type="EMBL" id="MQS11823.1"/>
    </source>
</evidence>
<reference evidence="2 3" key="1">
    <citation type="submission" date="2019-09" db="EMBL/GenBank/DDBJ databases">
        <title>Genome Sequences of Streptomyces kaniharaensis ATCC 21070.</title>
        <authorList>
            <person name="Zhu W."/>
            <person name="De Crecy-Lagard V."/>
            <person name="Richards N.G."/>
        </authorList>
    </citation>
    <scope>NUCLEOTIDE SEQUENCE [LARGE SCALE GENOMIC DNA]</scope>
    <source>
        <strain evidence="2 3">SF-557</strain>
    </source>
</reference>
<feature type="domain" description="DUF397" evidence="1">
    <location>
        <begin position="5"/>
        <end position="55"/>
    </location>
</feature>